<dbReference type="Gene3D" id="1.20.1090.10">
    <property type="entry name" value="Dehydroquinate synthase-like - alpha domain"/>
    <property type="match status" value="1"/>
</dbReference>
<evidence type="ECO:0000313" key="6">
    <source>
        <dbReference type="EMBL" id="PIW14627.1"/>
    </source>
</evidence>
<dbReference type="SUPFAM" id="SSF56796">
    <property type="entry name" value="Dehydroquinate synthase-like"/>
    <property type="match status" value="1"/>
</dbReference>
<dbReference type="GO" id="GO:0004022">
    <property type="term" value="F:alcohol dehydrogenase (NAD+) activity"/>
    <property type="evidence" value="ECO:0007669"/>
    <property type="project" value="TreeGrafter"/>
</dbReference>
<feature type="domain" description="Fe-containing alcohol dehydrogenase-like C-terminal" evidence="5">
    <location>
        <begin position="191"/>
        <end position="377"/>
    </location>
</feature>
<accession>A0A2M7FZ56</accession>
<dbReference type="PANTHER" id="PTHR11496">
    <property type="entry name" value="ALCOHOL DEHYDROGENASE"/>
    <property type="match status" value="1"/>
</dbReference>
<evidence type="ECO:0000256" key="2">
    <source>
        <dbReference type="ARBA" id="ARBA00023002"/>
    </source>
</evidence>
<dbReference type="InterPro" id="IPR056798">
    <property type="entry name" value="ADH_Fe_C"/>
</dbReference>
<dbReference type="Gene3D" id="3.40.50.1970">
    <property type="match status" value="1"/>
</dbReference>
<evidence type="ECO:0000313" key="7">
    <source>
        <dbReference type="Proteomes" id="UP000231019"/>
    </source>
</evidence>
<keyword evidence="3" id="KW-0520">NAD</keyword>
<reference evidence="6 7" key="1">
    <citation type="submission" date="2017-09" db="EMBL/GenBank/DDBJ databases">
        <title>Depth-based differentiation of microbial function through sediment-hosted aquifers and enrichment of novel symbionts in the deep terrestrial subsurface.</title>
        <authorList>
            <person name="Probst A.J."/>
            <person name="Ladd B."/>
            <person name="Jarett J.K."/>
            <person name="Geller-Mcgrath D.E."/>
            <person name="Sieber C.M."/>
            <person name="Emerson J.B."/>
            <person name="Anantharaman K."/>
            <person name="Thomas B.C."/>
            <person name="Malmstrom R."/>
            <person name="Stieglmeier M."/>
            <person name="Klingl A."/>
            <person name="Woyke T."/>
            <person name="Ryan C.M."/>
            <person name="Banfield J.F."/>
        </authorList>
    </citation>
    <scope>NUCLEOTIDE SEQUENCE [LARGE SCALE GENOMIC DNA]</scope>
    <source>
        <strain evidence="6">CG17_big_fil_post_rev_8_21_14_2_50_48_46</strain>
    </source>
</reference>
<sequence length="378" mass="40230">MAIYGFNFPTPIRFGPGARKEVAPHLVAQGLSRPLVVTDKGVSQQAFFTDFIAELKAQGLEPAVFDGIFGNPVKSQVLAGAEAFRAAEADCMIGIGGGAALDVAKAIGVCIHHREDLFAYEDRPGALVIDQPIPYWVALPTTAGTGSEVGRSAVISDDTTHHKKIIFAPSLLARQVFADPELTLGLPPHLTAATGMDALTHLVEAFLAQGYHPICDGIALEGMRLVQASLVRAVQEPGNLQARADMLLASMMGAIAFQKGLGVVHSCAHALSTVADLHHGLANGIMISHALPFNAETEPERFERMAANLGLAPSVEAWFHWLNALRAEIGMPHRLGDVKVGPEHLQALVEVALADACHASNPRPCSREDFVNIFQGAF</sequence>
<dbReference type="FunFam" id="1.20.1090.10:FF:000001">
    <property type="entry name" value="Aldehyde-alcohol dehydrogenase"/>
    <property type="match status" value="1"/>
</dbReference>
<dbReference type="InterPro" id="IPR039697">
    <property type="entry name" value="Alcohol_dehydrogenase_Fe"/>
</dbReference>
<organism evidence="6 7">
    <name type="scientific">bacterium (Candidatus Blackallbacteria) CG17_big_fil_post_rev_8_21_14_2_50_48_46</name>
    <dbReference type="NCBI Taxonomy" id="2014261"/>
    <lineage>
        <taxon>Bacteria</taxon>
        <taxon>Candidatus Blackallbacteria</taxon>
    </lineage>
</organism>
<dbReference type="GO" id="GO:0046872">
    <property type="term" value="F:metal ion binding"/>
    <property type="evidence" value="ECO:0007669"/>
    <property type="project" value="InterPro"/>
</dbReference>
<dbReference type="InterPro" id="IPR018211">
    <property type="entry name" value="ADH_Fe_CS"/>
</dbReference>
<dbReference type="FunFam" id="3.40.50.1970:FF:000003">
    <property type="entry name" value="Alcohol dehydrogenase, iron-containing"/>
    <property type="match status" value="1"/>
</dbReference>
<gene>
    <name evidence="6" type="ORF">COW36_21560</name>
</gene>
<dbReference type="EMBL" id="PFFQ01000059">
    <property type="protein sequence ID" value="PIW14627.1"/>
    <property type="molecule type" value="Genomic_DNA"/>
</dbReference>
<evidence type="ECO:0000259" key="4">
    <source>
        <dbReference type="Pfam" id="PF00465"/>
    </source>
</evidence>
<dbReference type="InterPro" id="IPR001670">
    <property type="entry name" value="ADH_Fe/GldA"/>
</dbReference>
<evidence type="ECO:0000256" key="3">
    <source>
        <dbReference type="ARBA" id="ARBA00023027"/>
    </source>
</evidence>
<protein>
    <submittedName>
        <fullName evidence="6">Alcohol dehydrogenase</fullName>
    </submittedName>
</protein>
<evidence type="ECO:0000256" key="1">
    <source>
        <dbReference type="ARBA" id="ARBA00007358"/>
    </source>
</evidence>
<dbReference type="CDD" id="cd14861">
    <property type="entry name" value="Fe-ADH-like"/>
    <property type="match status" value="1"/>
</dbReference>
<comment type="caution">
    <text evidence="6">The sequence shown here is derived from an EMBL/GenBank/DDBJ whole genome shotgun (WGS) entry which is preliminary data.</text>
</comment>
<name>A0A2M7FZ56_9BACT</name>
<proteinExistence type="inferred from homology"/>
<dbReference type="PROSITE" id="PS00913">
    <property type="entry name" value="ADH_IRON_1"/>
    <property type="match status" value="1"/>
</dbReference>
<evidence type="ECO:0000259" key="5">
    <source>
        <dbReference type="Pfam" id="PF25137"/>
    </source>
</evidence>
<keyword evidence="2" id="KW-0560">Oxidoreductase</keyword>
<dbReference type="AlphaFoldDB" id="A0A2M7FZ56"/>
<feature type="domain" description="Alcohol dehydrogenase iron-type/glycerol dehydrogenase GldA" evidence="4">
    <location>
        <begin position="9"/>
        <end position="180"/>
    </location>
</feature>
<dbReference type="Proteomes" id="UP000231019">
    <property type="component" value="Unassembled WGS sequence"/>
</dbReference>
<dbReference type="PANTHER" id="PTHR11496:SF102">
    <property type="entry name" value="ALCOHOL DEHYDROGENASE 4"/>
    <property type="match status" value="1"/>
</dbReference>
<dbReference type="Pfam" id="PF00465">
    <property type="entry name" value="Fe-ADH"/>
    <property type="match status" value="1"/>
</dbReference>
<dbReference type="Pfam" id="PF25137">
    <property type="entry name" value="ADH_Fe_C"/>
    <property type="match status" value="1"/>
</dbReference>
<comment type="similarity">
    <text evidence="1">Belongs to the iron-containing alcohol dehydrogenase family.</text>
</comment>